<evidence type="ECO:0000259" key="1">
    <source>
        <dbReference type="Pfam" id="PF00149"/>
    </source>
</evidence>
<gene>
    <name evidence="2" type="ORF">C1SCF055_LOCUS2251</name>
</gene>
<dbReference type="GO" id="GO:0016787">
    <property type="term" value="F:hydrolase activity"/>
    <property type="evidence" value="ECO:0007669"/>
    <property type="project" value="InterPro"/>
</dbReference>
<dbReference type="CDD" id="cd07379">
    <property type="entry name" value="MPP_239FB"/>
    <property type="match status" value="1"/>
</dbReference>
<reference evidence="2" key="1">
    <citation type="submission" date="2022-10" db="EMBL/GenBank/DDBJ databases">
        <authorList>
            <person name="Chen Y."/>
            <person name="Dougan E. K."/>
            <person name="Chan C."/>
            <person name="Rhodes N."/>
            <person name="Thang M."/>
        </authorList>
    </citation>
    <scope>NUCLEOTIDE SEQUENCE</scope>
</reference>
<sequence>MMDAVSLTPVYRRARHAGPSASYQNPRVLGKCSNFWRQTRGDFAAVAGSFCSVTVLSICLGRLGRHGDHGRSRLPRGFWTWPWASDTAKEIKELLLAAKGEELEPSSRRKVEEGIDFLAAARVPCPAELLGDSSSPSEGLWRSVFIQGKIPKWEENARLLKPLVRNKAGQAYDAKQGRVTNYGEILGPLVHFVAEGSFTAKDGTGQCPKEFDVEIEQGGLVLFGVPLLSSAISGPGLVRVLYIDEDIRIFESPTESPDRWEEEGLRVIQGAQLVKLMEIGTEVFVKGKGRGILALNNEDGTWNVEFYDDGAEGDFYEEDLMPLEDLVRRWSPAGARVVPAPWTSPRPEGWTRFVCFSDTHGLHQLIPKDHMPPADVLLHAGDFTNTGELEQIESFNEWLEAYPAEQKLVIAGNHDITLQEDYYRSRGASRFHRGVPYDCSKARPLLKGCSYLEDTSVEVRGYQIYGSPWQPEFFDWAFNLPRGEELRQKWSAIPPDTDLLLAHGPPAGHVDMTSRAGRVGCQDLREAVHQRSISVVVSGHLHSAYGTDADEVTLYVNASTCTEQYNPTHKPIVFDLPPAHELREATKKAALERKEGKLQL</sequence>
<feature type="domain" description="Calcineurin-like phosphoesterase" evidence="1">
    <location>
        <begin position="352"/>
        <end position="543"/>
    </location>
</feature>
<dbReference type="Pfam" id="PF00149">
    <property type="entry name" value="Metallophos"/>
    <property type="match status" value="1"/>
</dbReference>
<proteinExistence type="predicted"/>
<keyword evidence="4" id="KW-1185">Reference proteome</keyword>
<dbReference type="Proteomes" id="UP001152797">
    <property type="component" value="Unassembled WGS sequence"/>
</dbReference>
<dbReference type="InterPro" id="IPR051693">
    <property type="entry name" value="UPF0046_metallophosphoest"/>
</dbReference>
<evidence type="ECO:0000313" key="3">
    <source>
        <dbReference type="EMBL" id="CAL4761106.1"/>
    </source>
</evidence>
<organism evidence="2">
    <name type="scientific">Cladocopium goreaui</name>
    <dbReference type="NCBI Taxonomy" id="2562237"/>
    <lineage>
        <taxon>Eukaryota</taxon>
        <taxon>Sar</taxon>
        <taxon>Alveolata</taxon>
        <taxon>Dinophyceae</taxon>
        <taxon>Suessiales</taxon>
        <taxon>Symbiodiniaceae</taxon>
        <taxon>Cladocopium</taxon>
    </lineage>
</organism>
<reference evidence="3 4" key="2">
    <citation type="submission" date="2024-05" db="EMBL/GenBank/DDBJ databases">
        <authorList>
            <person name="Chen Y."/>
            <person name="Shah S."/>
            <person name="Dougan E. K."/>
            <person name="Thang M."/>
            <person name="Chan C."/>
        </authorList>
    </citation>
    <scope>NUCLEOTIDE SEQUENCE [LARGE SCALE GENOMIC DNA]</scope>
</reference>
<dbReference type="InterPro" id="IPR004843">
    <property type="entry name" value="Calcineurin-like_PHP"/>
</dbReference>
<dbReference type="InterPro" id="IPR029052">
    <property type="entry name" value="Metallo-depent_PP-like"/>
</dbReference>
<dbReference type="EMBL" id="CAMXCT030000098">
    <property type="protein sequence ID" value="CAL4761106.1"/>
    <property type="molecule type" value="Genomic_DNA"/>
</dbReference>
<dbReference type="EMBL" id="CAMXCT010000098">
    <property type="protein sequence ID" value="CAI3973794.1"/>
    <property type="molecule type" value="Genomic_DNA"/>
</dbReference>
<protein>
    <submittedName>
        <fullName evidence="3">Metallophosphoesterase domain-containing protein 1 (Adult brain protein 239) (239AB)</fullName>
    </submittedName>
</protein>
<accession>A0A9P1BHY5</accession>
<dbReference type="AlphaFoldDB" id="A0A9P1BHY5"/>
<dbReference type="Gene3D" id="3.60.21.10">
    <property type="match status" value="1"/>
</dbReference>
<evidence type="ECO:0000313" key="4">
    <source>
        <dbReference type="Proteomes" id="UP001152797"/>
    </source>
</evidence>
<dbReference type="SUPFAM" id="SSF56300">
    <property type="entry name" value="Metallo-dependent phosphatases"/>
    <property type="match status" value="1"/>
</dbReference>
<dbReference type="PANTHER" id="PTHR12905">
    <property type="entry name" value="METALLOPHOSPHOESTERASE"/>
    <property type="match status" value="1"/>
</dbReference>
<dbReference type="PANTHER" id="PTHR12905:SF0">
    <property type="entry name" value="CALCINEURIN-LIKE PHOSPHOESTERASE DOMAIN-CONTAINING PROTEIN"/>
    <property type="match status" value="1"/>
</dbReference>
<dbReference type="OrthoDB" id="630188at2759"/>
<dbReference type="EMBL" id="CAMXCT020000098">
    <property type="protein sequence ID" value="CAL1127169.1"/>
    <property type="molecule type" value="Genomic_DNA"/>
</dbReference>
<name>A0A9P1BHY5_9DINO</name>
<comment type="caution">
    <text evidence="2">The sequence shown here is derived from an EMBL/GenBank/DDBJ whole genome shotgun (WGS) entry which is preliminary data.</text>
</comment>
<evidence type="ECO:0000313" key="2">
    <source>
        <dbReference type="EMBL" id="CAI3973794.1"/>
    </source>
</evidence>